<dbReference type="OMA" id="CQTSDNS"/>
<comment type="subcellular location">
    <subcellularLocation>
        <location evidence="1">Membrane</location>
    </subcellularLocation>
</comment>
<dbReference type="PANTHER" id="PTHR13683">
    <property type="entry name" value="ASPARTYL PROTEASES"/>
    <property type="match status" value="1"/>
</dbReference>
<dbReference type="PANTHER" id="PTHR13683:SF375">
    <property type="entry name" value="PEPTIDASE A1 DOMAIN-CONTAINING PROTEIN"/>
    <property type="match status" value="1"/>
</dbReference>
<evidence type="ECO:0000256" key="3">
    <source>
        <dbReference type="ARBA" id="ARBA00022670"/>
    </source>
</evidence>
<dbReference type="EMBL" id="KZ772696">
    <property type="protein sequence ID" value="PTQ43540.1"/>
    <property type="molecule type" value="Genomic_DNA"/>
</dbReference>
<protein>
    <recommendedName>
        <fullName evidence="12">Peptidase A1 domain-containing protein</fullName>
    </recommendedName>
</protein>
<feature type="active site" evidence="11">
    <location>
        <position position="340"/>
    </location>
</feature>
<evidence type="ECO:0000256" key="2">
    <source>
        <dbReference type="ARBA" id="ARBA00007447"/>
    </source>
</evidence>
<dbReference type="Pfam" id="PF14541">
    <property type="entry name" value="TAXi_C"/>
    <property type="match status" value="1"/>
</dbReference>
<evidence type="ECO:0000259" key="12">
    <source>
        <dbReference type="PROSITE" id="PS51767"/>
    </source>
</evidence>
<evidence type="ECO:0000256" key="10">
    <source>
        <dbReference type="ARBA" id="ARBA00023180"/>
    </source>
</evidence>
<keyword evidence="10" id="KW-0325">Glycoprotein</keyword>
<dbReference type="InterPro" id="IPR032799">
    <property type="entry name" value="TAXi_C"/>
</dbReference>
<dbReference type="PRINTS" id="PR00792">
    <property type="entry name" value="PEPSIN"/>
</dbReference>
<evidence type="ECO:0000313" key="14">
    <source>
        <dbReference type="Proteomes" id="UP000244005"/>
    </source>
</evidence>
<evidence type="ECO:0000256" key="7">
    <source>
        <dbReference type="ARBA" id="ARBA00022801"/>
    </source>
</evidence>
<evidence type="ECO:0000256" key="1">
    <source>
        <dbReference type="ARBA" id="ARBA00004370"/>
    </source>
</evidence>
<dbReference type="InterPro" id="IPR032861">
    <property type="entry name" value="TAXi_N"/>
</dbReference>
<evidence type="ECO:0000256" key="5">
    <source>
        <dbReference type="ARBA" id="ARBA00022729"/>
    </source>
</evidence>
<name>A0A2R6XBP0_MARPO</name>
<keyword evidence="6" id="KW-0064">Aspartyl protease</keyword>
<keyword evidence="7" id="KW-0378">Hydrolase</keyword>
<evidence type="ECO:0000313" key="13">
    <source>
        <dbReference type="EMBL" id="PTQ43540.1"/>
    </source>
</evidence>
<dbReference type="Proteomes" id="UP000244005">
    <property type="component" value="Unassembled WGS sequence"/>
</dbReference>
<keyword evidence="5" id="KW-0732">Signal</keyword>
<dbReference type="Pfam" id="PF14543">
    <property type="entry name" value="TAXi_N"/>
    <property type="match status" value="1"/>
</dbReference>
<dbReference type="GO" id="GO:0016020">
    <property type="term" value="C:membrane"/>
    <property type="evidence" value="ECO:0007669"/>
    <property type="project" value="UniProtKB-SubCell"/>
</dbReference>
<gene>
    <name evidence="13" type="ORF">MARPO_0024s0057</name>
</gene>
<feature type="domain" description="Peptidase A1" evidence="12">
    <location>
        <begin position="103"/>
        <end position="458"/>
    </location>
</feature>
<evidence type="ECO:0000256" key="4">
    <source>
        <dbReference type="ARBA" id="ARBA00022692"/>
    </source>
</evidence>
<dbReference type="PROSITE" id="PS51257">
    <property type="entry name" value="PROKAR_LIPOPROTEIN"/>
    <property type="match status" value="1"/>
</dbReference>
<keyword evidence="9" id="KW-0472">Membrane</keyword>
<dbReference type="Gene3D" id="2.40.70.10">
    <property type="entry name" value="Acid Proteases"/>
    <property type="match status" value="2"/>
</dbReference>
<dbReference type="InterPro" id="IPR001461">
    <property type="entry name" value="Aspartic_peptidase_A1"/>
</dbReference>
<dbReference type="CDD" id="cd05476">
    <property type="entry name" value="pepsin_A_like_plant"/>
    <property type="match status" value="1"/>
</dbReference>
<dbReference type="PROSITE" id="PS51767">
    <property type="entry name" value="PEPTIDASE_A1"/>
    <property type="match status" value="1"/>
</dbReference>
<proteinExistence type="inferred from homology"/>
<dbReference type="GO" id="GO:0006508">
    <property type="term" value="P:proteolysis"/>
    <property type="evidence" value="ECO:0007669"/>
    <property type="project" value="UniProtKB-KW"/>
</dbReference>
<dbReference type="OrthoDB" id="2747330at2759"/>
<evidence type="ECO:0000256" key="6">
    <source>
        <dbReference type="ARBA" id="ARBA00022750"/>
    </source>
</evidence>
<keyword evidence="4" id="KW-0812">Transmembrane</keyword>
<feature type="active site" evidence="11">
    <location>
        <position position="121"/>
    </location>
</feature>
<dbReference type="InterPro" id="IPR033121">
    <property type="entry name" value="PEPTIDASE_A1"/>
</dbReference>
<keyword evidence="14" id="KW-1185">Reference proteome</keyword>
<evidence type="ECO:0000256" key="11">
    <source>
        <dbReference type="PIRSR" id="PIRSR601461-1"/>
    </source>
</evidence>
<reference evidence="14" key="1">
    <citation type="journal article" date="2017" name="Cell">
        <title>Insights into land plant evolution garnered from the Marchantia polymorpha genome.</title>
        <authorList>
            <person name="Bowman J.L."/>
            <person name="Kohchi T."/>
            <person name="Yamato K.T."/>
            <person name="Jenkins J."/>
            <person name="Shu S."/>
            <person name="Ishizaki K."/>
            <person name="Yamaoka S."/>
            <person name="Nishihama R."/>
            <person name="Nakamura Y."/>
            <person name="Berger F."/>
            <person name="Adam C."/>
            <person name="Aki S.S."/>
            <person name="Althoff F."/>
            <person name="Araki T."/>
            <person name="Arteaga-Vazquez M.A."/>
            <person name="Balasubrmanian S."/>
            <person name="Barry K."/>
            <person name="Bauer D."/>
            <person name="Boehm C.R."/>
            <person name="Briginshaw L."/>
            <person name="Caballero-Perez J."/>
            <person name="Catarino B."/>
            <person name="Chen F."/>
            <person name="Chiyoda S."/>
            <person name="Chovatia M."/>
            <person name="Davies K.M."/>
            <person name="Delmans M."/>
            <person name="Demura T."/>
            <person name="Dierschke T."/>
            <person name="Dolan L."/>
            <person name="Dorantes-Acosta A.E."/>
            <person name="Eklund D.M."/>
            <person name="Florent S.N."/>
            <person name="Flores-Sandoval E."/>
            <person name="Fujiyama A."/>
            <person name="Fukuzawa H."/>
            <person name="Galik B."/>
            <person name="Grimanelli D."/>
            <person name="Grimwood J."/>
            <person name="Grossniklaus U."/>
            <person name="Hamada T."/>
            <person name="Haseloff J."/>
            <person name="Hetherington A.J."/>
            <person name="Higo A."/>
            <person name="Hirakawa Y."/>
            <person name="Hundley H.N."/>
            <person name="Ikeda Y."/>
            <person name="Inoue K."/>
            <person name="Inoue S.I."/>
            <person name="Ishida S."/>
            <person name="Jia Q."/>
            <person name="Kakita M."/>
            <person name="Kanazawa T."/>
            <person name="Kawai Y."/>
            <person name="Kawashima T."/>
            <person name="Kennedy M."/>
            <person name="Kinose K."/>
            <person name="Kinoshita T."/>
            <person name="Kohara Y."/>
            <person name="Koide E."/>
            <person name="Komatsu K."/>
            <person name="Kopischke S."/>
            <person name="Kubo M."/>
            <person name="Kyozuka J."/>
            <person name="Lagercrantz U."/>
            <person name="Lin S.S."/>
            <person name="Lindquist E."/>
            <person name="Lipzen A.M."/>
            <person name="Lu C.W."/>
            <person name="De Luna E."/>
            <person name="Martienssen R.A."/>
            <person name="Minamino N."/>
            <person name="Mizutani M."/>
            <person name="Mizutani M."/>
            <person name="Mochizuki N."/>
            <person name="Monte I."/>
            <person name="Mosher R."/>
            <person name="Nagasaki H."/>
            <person name="Nakagami H."/>
            <person name="Naramoto S."/>
            <person name="Nishitani K."/>
            <person name="Ohtani M."/>
            <person name="Okamoto T."/>
            <person name="Okumura M."/>
            <person name="Phillips J."/>
            <person name="Pollak B."/>
            <person name="Reinders A."/>
            <person name="Rovekamp M."/>
            <person name="Sano R."/>
            <person name="Sawa S."/>
            <person name="Schmid M.W."/>
            <person name="Shirakawa M."/>
            <person name="Solano R."/>
            <person name="Spunde A."/>
            <person name="Suetsugu N."/>
            <person name="Sugano S."/>
            <person name="Sugiyama A."/>
            <person name="Sun R."/>
            <person name="Suzuki Y."/>
            <person name="Takenaka M."/>
            <person name="Takezawa D."/>
            <person name="Tomogane H."/>
            <person name="Tsuzuki M."/>
            <person name="Ueda T."/>
            <person name="Umeda M."/>
            <person name="Ward J.M."/>
            <person name="Watanabe Y."/>
            <person name="Yazaki K."/>
            <person name="Yokoyama R."/>
            <person name="Yoshitake Y."/>
            <person name="Yotsui I."/>
            <person name="Zachgo S."/>
            <person name="Schmutz J."/>
        </authorList>
    </citation>
    <scope>NUCLEOTIDE SEQUENCE [LARGE SCALE GENOMIC DNA]</scope>
    <source>
        <strain evidence="14">Tak-1</strain>
    </source>
</reference>
<keyword evidence="8" id="KW-1133">Transmembrane helix</keyword>
<dbReference type="Gramene" id="Mp3g22800.1">
    <property type="protein sequence ID" value="Mp3g22800.1.cds"/>
    <property type="gene ID" value="Mp3g22800"/>
</dbReference>
<sequence length="560" mass="61846">MERRTVESQFFKCRWQHSVSILLVAVACFQNLEFSEAKIVLPVMRSFSQMEGSGLHPGTDGMTIEHAKELKVHDFERSQRHQRILTAVADFPLDGNEYYVGLYYTALNIGTPSQKYFVQVDTGSDLLWINCKPCSKCPRESNLKIPLNIYDPQETSTVKNVSCLSSDCKTLATISASSCIDKSCYYGFGYGDGSTTMGYLVEDVLTLATVVSNNTVKNATADIVFGCGFNQTGTSLTSSDRAVDGILGFGRQVLSVVSQLADNDVTTNEFAHCLQGDTGHGGLFVVGDVQEPGLVYTPMLANEFHYNVNLQKIAVGDVTLNIDSSVFASSNDGSGGTIFDSGTTMALFVDKAYFAFYNQLLSVIDVPYITIEDVTCFEYSSRDLTGVFPPVTLIFEGAEMYLKPENYLYRQQVTTSSQWCLAWSPSSSSRLDLSILGDIVLKNKLVVYDNNNGQIGWMDFDCQSVVKVSNGSGSQENKRKSKRSHGIKIQSHTWNFWPCRLVLLLYSILGASCSLNLEIHKTELSDHGANFNPVPVLFTARTAKSSNITLECKFYERDPG</sequence>
<dbReference type="SUPFAM" id="SSF50630">
    <property type="entry name" value="Acid proteases"/>
    <property type="match status" value="1"/>
</dbReference>
<keyword evidence="3" id="KW-0645">Protease</keyword>
<evidence type="ECO:0000256" key="9">
    <source>
        <dbReference type="ARBA" id="ARBA00023136"/>
    </source>
</evidence>
<evidence type="ECO:0000256" key="8">
    <source>
        <dbReference type="ARBA" id="ARBA00022989"/>
    </source>
</evidence>
<organism evidence="13 14">
    <name type="scientific">Marchantia polymorpha</name>
    <name type="common">Common liverwort</name>
    <name type="synonym">Marchantia aquatica</name>
    <dbReference type="NCBI Taxonomy" id="3197"/>
    <lineage>
        <taxon>Eukaryota</taxon>
        <taxon>Viridiplantae</taxon>
        <taxon>Streptophyta</taxon>
        <taxon>Embryophyta</taxon>
        <taxon>Marchantiophyta</taxon>
        <taxon>Marchantiopsida</taxon>
        <taxon>Marchantiidae</taxon>
        <taxon>Marchantiales</taxon>
        <taxon>Marchantiaceae</taxon>
        <taxon>Marchantia</taxon>
    </lineage>
</organism>
<dbReference type="GO" id="GO:0004190">
    <property type="term" value="F:aspartic-type endopeptidase activity"/>
    <property type="evidence" value="ECO:0007669"/>
    <property type="project" value="UniProtKB-KW"/>
</dbReference>
<dbReference type="AlphaFoldDB" id="A0A2R6XBP0"/>
<accession>A0A2R6XBP0</accession>
<dbReference type="InterPro" id="IPR034161">
    <property type="entry name" value="Pepsin-like_plant"/>
</dbReference>
<comment type="similarity">
    <text evidence="2">Belongs to the peptidase A1 family.</text>
</comment>
<dbReference type="InterPro" id="IPR021109">
    <property type="entry name" value="Peptidase_aspartic_dom_sf"/>
</dbReference>